<keyword evidence="4" id="KW-1185">Reference proteome</keyword>
<dbReference type="InterPro" id="IPR013767">
    <property type="entry name" value="PAS_fold"/>
</dbReference>
<proteinExistence type="predicted"/>
<protein>
    <submittedName>
        <fullName evidence="3">PAS domain S-box protein</fullName>
    </submittedName>
</protein>
<evidence type="ECO:0000259" key="1">
    <source>
        <dbReference type="PROSITE" id="PS50112"/>
    </source>
</evidence>
<dbReference type="RefSeq" id="WP_140455146.1">
    <property type="nucleotide sequence ID" value="NZ_VFRP01000018.1"/>
</dbReference>
<dbReference type="PANTHER" id="PTHR44757">
    <property type="entry name" value="DIGUANYLATE CYCLASE DGCP"/>
    <property type="match status" value="1"/>
</dbReference>
<dbReference type="SUPFAM" id="SSF55785">
    <property type="entry name" value="PYP-like sensor domain (PAS domain)"/>
    <property type="match status" value="1"/>
</dbReference>
<accession>A0A501WHA8</accession>
<dbReference type="CDD" id="cd00130">
    <property type="entry name" value="PAS"/>
    <property type="match status" value="1"/>
</dbReference>
<feature type="domain" description="PAC" evidence="2">
    <location>
        <begin position="87"/>
        <end position="139"/>
    </location>
</feature>
<evidence type="ECO:0000313" key="3">
    <source>
        <dbReference type="EMBL" id="TPE48929.1"/>
    </source>
</evidence>
<name>A0A501WHA8_9RHOB</name>
<dbReference type="PROSITE" id="PS50113">
    <property type="entry name" value="PAC"/>
    <property type="match status" value="1"/>
</dbReference>
<dbReference type="Gene3D" id="3.30.450.20">
    <property type="entry name" value="PAS domain"/>
    <property type="match status" value="1"/>
</dbReference>
<feature type="domain" description="PAS" evidence="1">
    <location>
        <begin position="10"/>
        <end position="63"/>
    </location>
</feature>
<evidence type="ECO:0000259" key="2">
    <source>
        <dbReference type="PROSITE" id="PS50113"/>
    </source>
</evidence>
<organism evidence="3 4">
    <name type="scientific">Amaricoccus solimangrovi</name>
    <dbReference type="NCBI Taxonomy" id="2589815"/>
    <lineage>
        <taxon>Bacteria</taxon>
        <taxon>Pseudomonadati</taxon>
        <taxon>Pseudomonadota</taxon>
        <taxon>Alphaproteobacteria</taxon>
        <taxon>Rhodobacterales</taxon>
        <taxon>Paracoccaceae</taxon>
        <taxon>Amaricoccus</taxon>
    </lineage>
</organism>
<comment type="caution">
    <text evidence="3">The sequence shown here is derived from an EMBL/GenBank/DDBJ whole genome shotgun (WGS) entry which is preliminary data.</text>
</comment>
<dbReference type="InterPro" id="IPR000014">
    <property type="entry name" value="PAS"/>
</dbReference>
<evidence type="ECO:0000313" key="4">
    <source>
        <dbReference type="Proteomes" id="UP000319255"/>
    </source>
</evidence>
<reference evidence="3 4" key="1">
    <citation type="submission" date="2019-06" db="EMBL/GenBank/DDBJ databases">
        <title>A novel bacterium of genus Amaricoccus, isolated from marine sediment.</title>
        <authorList>
            <person name="Huang H."/>
            <person name="Mo K."/>
            <person name="Hu Y."/>
        </authorList>
    </citation>
    <scope>NUCLEOTIDE SEQUENCE [LARGE SCALE GENOMIC DNA]</scope>
    <source>
        <strain evidence="3 4">HB172011</strain>
    </source>
</reference>
<dbReference type="OrthoDB" id="9816309at2"/>
<dbReference type="EMBL" id="VFRP01000018">
    <property type="protein sequence ID" value="TPE48929.1"/>
    <property type="molecule type" value="Genomic_DNA"/>
</dbReference>
<dbReference type="Pfam" id="PF00989">
    <property type="entry name" value="PAS"/>
    <property type="match status" value="1"/>
</dbReference>
<dbReference type="InterPro" id="IPR052155">
    <property type="entry name" value="Biofilm_reg_signaling"/>
</dbReference>
<dbReference type="InterPro" id="IPR035965">
    <property type="entry name" value="PAS-like_dom_sf"/>
</dbReference>
<dbReference type="PANTHER" id="PTHR44757:SF2">
    <property type="entry name" value="BIOFILM ARCHITECTURE MAINTENANCE PROTEIN MBAA"/>
    <property type="match status" value="1"/>
</dbReference>
<gene>
    <name evidence="3" type="ORF">FJM51_15995</name>
</gene>
<dbReference type="NCBIfam" id="TIGR00229">
    <property type="entry name" value="sensory_box"/>
    <property type="match status" value="1"/>
</dbReference>
<dbReference type="PROSITE" id="PS50112">
    <property type="entry name" value="PAS"/>
    <property type="match status" value="1"/>
</dbReference>
<dbReference type="Proteomes" id="UP000319255">
    <property type="component" value="Unassembled WGS sequence"/>
</dbReference>
<dbReference type="SMART" id="SM00091">
    <property type="entry name" value="PAS"/>
    <property type="match status" value="1"/>
</dbReference>
<dbReference type="GO" id="GO:0006355">
    <property type="term" value="P:regulation of DNA-templated transcription"/>
    <property type="evidence" value="ECO:0007669"/>
    <property type="project" value="InterPro"/>
</dbReference>
<dbReference type="AlphaFoldDB" id="A0A501WHA8"/>
<sequence>MDTETTGRSGTLDFQQLVAGAGDAIIVSDRDGVIVFWNAAAERVFGFTEAEALGRTLDLITPERHRERHWEGYRVTMETGVTRYGEALLKVPALRKDGADLSIAFTVSLLRDATGAVSQIVAIVRDETARWKEDRELRLRLKALKSARPKEAARETVPDTA</sequence>
<dbReference type="InterPro" id="IPR000700">
    <property type="entry name" value="PAS-assoc_C"/>
</dbReference>